<dbReference type="Proteomes" id="UP000327157">
    <property type="component" value="Chromosome 13"/>
</dbReference>
<evidence type="ECO:0000313" key="1">
    <source>
        <dbReference type="EMBL" id="KAB2600440.1"/>
    </source>
</evidence>
<sequence length="174" mass="19093">MVLIWRTSFSTKWELKCSYTICGSIDGGITFSAPDRLQRLGQRWRVRAASPLERLRFLHLRGNFALLRSWNVSDLFIFSFEGGVFSFISHTTFATPASDVIPSMAPINLARASATTLTSSTAHGNVTRISEPLATNPPNPEPSPSSLSSSSMLSILPLSLSEIFILLYGQLVSL</sequence>
<dbReference type="GO" id="GO:0016301">
    <property type="term" value="F:kinase activity"/>
    <property type="evidence" value="ECO:0007669"/>
    <property type="project" value="UniProtKB-KW"/>
</dbReference>
<keyword evidence="1" id="KW-0675">Receptor</keyword>
<dbReference type="AlphaFoldDB" id="A0A5N5FGU5"/>
<comment type="caution">
    <text evidence="1">The sequence shown here is derived from an EMBL/GenBank/DDBJ whole genome shotgun (WGS) entry which is preliminary data.</text>
</comment>
<evidence type="ECO:0000313" key="2">
    <source>
        <dbReference type="Proteomes" id="UP000327157"/>
    </source>
</evidence>
<keyword evidence="1" id="KW-0418">Kinase</keyword>
<dbReference type="EMBL" id="SMOL01000753">
    <property type="protein sequence ID" value="KAB2600440.1"/>
    <property type="molecule type" value="Genomic_DNA"/>
</dbReference>
<keyword evidence="2" id="KW-1185">Reference proteome</keyword>
<reference evidence="1 2" key="1">
    <citation type="submission" date="2019-09" db="EMBL/GenBank/DDBJ databases">
        <authorList>
            <person name="Ou C."/>
        </authorList>
    </citation>
    <scope>NUCLEOTIDE SEQUENCE [LARGE SCALE GENOMIC DNA]</scope>
    <source>
        <strain evidence="1">S2</strain>
        <tissue evidence="1">Leaf</tissue>
    </source>
</reference>
<accession>A0A5N5FGU5</accession>
<proteinExistence type="predicted"/>
<reference evidence="2" key="2">
    <citation type="submission" date="2019-10" db="EMBL/GenBank/DDBJ databases">
        <title>A de novo genome assembly of a pear dwarfing rootstock.</title>
        <authorList>
            <person name="Wang F."/>
            <person name="Wang J."/>
            <person name="Li S."/>
            <person name="Zhang Y."/>
            <person name="Fang M."/>
            <person name="Ma L."/>
            <person name="Zhao Y."/>
            <person name="Jiang S."/>
        </authorList>
    </citation>
    <scope>NUCLEOTIDE SEQUENCE [LARGE SCALE GENOMIC DNA]</scope>
</reference>
<reference evidence="1 2" key="3">
    <citation type="submission" date="2019-11" db="EMBL/GenBank/DDBJ databases">
        <title>A de novo genome assembly of a pear dwarfing rootstock.</title>
        <authorList>
            <person name="Wang F."/>
            <person name="Wang J."/>
            <person name="Li S."/>
            <person name="Zhang Y."/>
            <person name="Fang M."/>
            <person name="Ma L."/>
            <person name="Zhao Y."/>
            <person name="Jiang S."/>
        </authorList>
    </citation>
    <scope>NUCLEOTIDE SEQUENCE [LARGE SCALE GENOMIC DNA]</scope>
    <source>
        <strain evidence="1">S2</strain>
        <tissue evidence="1">Leaf</tissue>
    </source>
</reference>
<name>A0A5N5FGU5_9ROSA</name>
<protein>
    <submittedName>
        <fullName evidence="1">Leucine-rich repeat receptor-like serine/threonine-protein kinase</fullName>
    </submittedName>
</protein>
<gene>
    <name evidence="1" type="ORF">D8674_010711</name>
</gene>
<organism evidence="1 2">
    <name type="scientific">Pyrus ussuriensis x Pyrus communis</name>
    <dbReference type="NCBI Taxonomy" id="2448454"/>
    <lineage>
        <taxon>Eukaryota</taxon>
        <taxon>Viridiplantae</taxon>
        <taxon>Streptophyta</taxon>
        <taxon>Embryophyta</taxon>
        <taxon>Tracheophyta</taxon>
        <taxon>Spermatophyta</taxon>
        <taxon>Magnoliopsida</taxon>
        <taxon>eudicotyledons</taxon>
        <taxon>Gunneridae</taxon>
        <taxon>Pentapetalae</taxon>
        <taxon>rosids</taxon>
        <taxon>fabids</taxon>
        <taxon>Rosales</taxon>
        <taxon>Rosaceae</taxon>
        <taxon>Amygdaloideae</taxon>
        <taxon>Maleae</taxon>
        <taxon>Pyrus</taxon>
    </lineage>
</organism>
<keyword evidence="1" id="KW-0808">Transferase</keyword>